<dbReference type="GO" id="GO:0045944">
    <property type="term" value="P:positive regulation of transcription by RNA polymerase II"/>
    <property type="evidence" value="ECO:0007669"/>
    <property type="project" value="InterPro"/>
</dbReference>
<dbReference type="FunFam" id="3.40.1810.10:FF:000006">
    <property type="entry name" value="Agamous-like MADS-box protein AGL62"/>
    <property type="match status" value="1"/>
</dbReference>
<dbReference type="GO" id="GO:0000981">
    <property type="term" value="F:DNA-binding transcription factor activity, RNA polymerase II-specific"/>
    <property type="evidence" value="ECO:0007669"/>
    <property type="project" value="TreeGrafter"/>
</dbReference>
<evidence type="ECO:0000313" key="8">
    <source>
        <dbReference type="EMBL" id="PON82358.1"/>
    </source>
</evidence>
<dbReference type="PRINTS" id="PR00404">
    <property type="entry name" value="MADSDOMAIN"/>
</dbReference>
<feature type="domain" description="MADS-box" evidence="7">
    <location>
        <begin position="1"/>
        <end position="61"/>
    </location>
</feature>
<name>A0A2P5E9Y8_TREOI</name>
<dbReference type="InterPro" id="IPR036879">
    <property type="entry name" value="TF_MADSbox_sf"/>
</dbReference>
<evidence type="ECO:0000256" key="5">
    <source>
        <dbReference type="ARBA" id="ARBA00023242"/>
    </source>
</evidence>
<dbReference type="Proteomes" id="UP000237000">
    <property type="component" value="Unassembled WGS sequence"/>
</dbReference>
<dbReference type="GO" id="GO:0000978">
    <property type="term" value="F:RNA polymerase II cis-regulatory region sequence-specific DNA binding"/>
    <property type="evidence" value="ECO:0007669"/>
    <property type="project" value="TreeGrafter"/>
</dbReference>
<evidence type="ECO:0000256" key="1">
    <source>
        <dbReference type="ARBA" id="ARBA00004123"/>
    </source>
</evidence>
<sequence length="205" mass="22756">MGRRKIEIKMVKDSNSRQVTFSKRRTGLFKKANELATLCGTEVGVVVFSPGGKPYSFGQPNIESIADRFLNQDDQPKATTKITASSSSKRRNKSEAAAMEKLNQRLNDCMKQLNDEKLRGESLDVGITEAKGLFLGGNNESKSIEELRKTELEKLKEALEELRERVKERAGEMEASSTLLMLSSAIELPPKSEAGYVKTKVAKNV</sequence>
<reference evidence="9" key="1">
    <citation type="submission" date="2016-06" db="EMBL/GenBank/DDBJ databases">
        <title>Parallel loss of symbiosis genes in relatives of nitrogen-fixing non-legume Parasponia.</title>
        <authorList>
            <person name="Van Velzen R."/>
            <person name="Holmer R."/>
            <person name="Bu F."/>
            <person name="Rutten L."/>
            <person name="Van Zeijl A."/>
            <person name="Liu W."/>
            <person name="Santuari L."/>
            <person name="Cao Q."/>
            <person name="Sharma T."/>
            <person name="Shen D."/>
            <person name="Roswanjaya Y."/>
            <person name="Wardhani T."/>
            <person name="Kalhor M.S."/>
            <person name="Jansen J."/>
            <person name="Van den Hoogen J."/>
            <person name="Gungor B."/>
            <person name="Hartog M."/>
            <person name="Hontelez J."/>
            <person name="Verver J."/>
            <person name="Yang W.-C."/>
            <person name="Schijlen E."/>
            <person name="Repin R."/>
            <person name="Schilthuizen M."/>
            <person name="Schranz E."/>
            <person name="Heidstra R."/>
            <person name="Miyata K."/>
            <person name="Fedorova E."/>
            <person name="Kohlen W."/>
            <person name="Bisseling T."/>
            <person name="Smit S."/>
            <person name="Geurts R."/>
        </authorList>
    </citation>
    <scope>NUCLEOTIDE SEQUENCE [LARGE SCALE GENOMIC DNA]</scope>
    <source>
        <strain evidence="9">cv. RG33-2</strain>
    </source>
</reference>
<dbReference type="InParanoid" id="A0A2P5E9Y8"/>
<dbReference type="InterPro" id="IPR033896">
    <property type="entry name" value="MEF2-like_N"/>
</dbReference>
<keyword evidence="9" id="KW-1185">Reference proteome</keyword>
<comment type="caution">
    <text evidence="8">The sequence shown here is derived from an EMBL/GenBank/DDBJ whole genome shotgun (WGS) entry which is preliminary data.</text>
</comment>
<evidence type="ECO:0000256" key="3">
    <source>
        <dbReference type="ARBA" id="ARBA00023125"/>
    </source>
</evidence>
<dbReference type="CDD" id="cd00265">
    <property type="entry name" value="MADS_MEF2_like"/>
    <property type="match status" value="1"/>
</dbReference>
<dbReference type="OrthoDB" id="1898716at2759"/>
<dbReference type="EMBL" id="JXTC01000196">
    <property type="protein sequence ID" value="PON82358.1"/>
    <property type="molecule type" value="Genomic_DNA"/>
</dbReference>
<comment type="subcellular location">
    <subcellularLocation>
        <location evidence="1">Nucleus</location>
    </subcellularLocation>
</comment>
<dbReference type="InterPro" id="IPR002100">
    <property type="entry name" value="TF_MADSbox"/>
</dbReference>
<evidence type="ECO:0000313" key="9">
    <source>
        <dbReference type="Proteomes" id="UP000237000"/>
    </source>
</evidence>
<accession>A0A2P5E9Y8</accession>
<dbReference type="GO" id="GO:0046983">
    <property type="term" value="F:protein dimerization activity"/>
    <property type="evidence" value="ECO:0007669"/>
    <property type="project" value="InterPro"/>
</dbReference>
<evidence type="ECO:0000256" key="2">
    <source>
        <dbReference type="ARBA" id="ARBA00023015"/>
    </source>
</evidence>
<keyword evidence="4" id="KW-0804">Transcription</keyword>
<dbReference type="PANTHER" id="PTHR11945:SF229">
    <property type="entry name" value="AGAMOUS-LIKE 55-RELATED"/>
    <property type="match status" value="1"/>
</dbReference>
<dbReference type="GO" id="GO:0005634">
    <property type="term" value="C:nucleus"/>
    <property type="evidence" value="ECO:0007669"/>
    <property type="project" value="UniProtKB-SubCell"/>
</dbReference>
<evidence type="ECO:0000256" key="6">
    <source>
        <dbReference type="SAM" id="Coils"/>
    </source>
</evidence>
<gene>
    <name evidence="8" type="primary">TorMADS21</name>
    <name evidence="8" type="ORF">TorRG33x02_218530</name>
</gene>
<keyword evidence="2" id="KW-0805">Transcription regulation</keyword>
<dbReference type="AlphaFoldDB" id="A0A2P5E9Y8"/>
<dbReference type="FunCoup" id="A0A2P5E9Y8">
    <property type="interactions" value="34"/>
</dbReference>
<evidence type="ECO:0000256" key="4">
    <source>
        <dbReference type="ARBA" id="ARBA00023163"/>
    </source>
</evidence>
<dbReference type="SMART" id="SM00432">
    <property type="entry name" value="MADS"/>
    <property type="match status" value="1"/>
</dbReference>
<keyword evidence="6" id="KW-0175">Coiled coil</keyword>
<dbReference type="PANTHER" id="PTHR11945">
    <property type="entry name" value="MADS BOX PROTEIN"/>
    <property type="match status" value="1"/>
</dbReference>
<proteinExistence type="predicted"/>
<dbReference type="PROSITE" id="PS50066">
    <property type="entry name" value="MADS_BOX_2"/>
    <property type="match status" value="1"/>
</dbReference>
<evidence type="ECO:0000259" key="7">
    <source>
        <dbReference type="PROSITE" id="PS50066"/>
    </source>
</evidence>
<dbReference type="Pfam" id="PF00319">
    <property type="entry name" value="SRF-TF"/>
    <property type="match status" value="1"/>
</dbReference>
<feature type="coiled-coil region" evidence="6">
    <location>
        <begin position="92"/>
        <end position="176"/>
    </location>
</feature>
<protein>
    <submittedName>
        <fullName evidence="8">MADS-box transcription factor</fullName>
    </submittedName>
</protein>
<dbReference type="Gene3D" id="3.40.1810.10">
    <property type="entry name" value="Transcription factor, MADS-box"/>
    <property type="match status" value="1"/>
</dbReference>
<keyword evidence="3" id="KW-0238">DNA-binding</keyword>
<keyword evidence="5" id="KW-0539">Nucleus</keyword>
<organism evidence="8 9">
    <name type="scientific">Trema orientale</name>
    <name type="common">Charcoal tree</name>
    <name type="synonym">Celtis orientalis</name>
    <dbReference type="NCBI Taxonomy" id="63057"/>
    <lineage>
        <taxon>Eukaryota</taxon>
        <taxon>Viridiplantae</taxon>
        <taxon>Streptophyta</taxon>
        <taxon>Embryophyta</taxon>
        <taxon>Tracheophyta</taxon>
        <taxon>Spermatophyta</taxon>
        <taxon>Magnoliopsida</taxon>
        <taxon>eudicotyledons</taxon>
        <taxon>Gunneridae</taxon>
        <taxon>Pentapetalae</taxon>
        <taxon>rosids</taxon>
        <taxon>fabids</taxon>
        <taxon>Rosales</taxon>
        <taxon>Cannabaceae</taxon>
        <taxon>Trema</taxon>
    </lineage>
</organism>
<dbReference type="SUPFAM" id="SSF55455">
    <property type="entry name" value="SRF-like"/>
    <property type="match status" value="1"/>
</dbReference>